<dbReference type="HOGENOM" id="CLU_027938_6_3_0"/>
<evidence type="ECO:0000256" key="3">
    <source>
        <dbReference type="ARBA" id="ARBA00022516"/>
    </source>
</evidence>
<keyword evidence="8" id="KW-0472">Membrane</keyword>
<dbReference type="NCBIfam" id="TIGR00530">
    <property type="entry name" value="AGP_acyltrn"/>
    <property type="match status" value="1"/>
</dbReference>
<evidence type="ECO:0000256" key="1">
    <source>
        <dbReference type="ARBA" id="ARBA00005189"/>
    </source>
</evidence>
<evidence type="ECO:0000313" key="11">
    <source>
        <dbReference type="Proteomes" id="UP000002016"/>
    </source>
</evidence>
<proteinExistence type="inferred from homology"/>
<keyword evidence="3 7" id="KW-0444">Lipid biosynthesis</keyword>
<dbReference type="InterPro" id="IPR002123">
    <property type="entry name" value="Plipid/glycerol_acylTrfase"/>
</dbReference>
<reference evidence="10 11" key="1">
    <citation type="submission" date="2007-08" db="EMBL/GenBank/DDBJ databases">
        <title>Complete sequence of Thermotoga lettingae TMO.</title>
        <authorList>
            <consortium name="US DOE Joint Genome Institute"/>
            <person name="Copeland A."/>
            <person name="Lucas S."/>
            <person name="Lapidus A."/>
            <person name="Barry K."/>
            <person name="Glavina del Rio T."/>
            <person name="Dalin E."/>
            <person name="Tice H."/>
            <person name="Pitluck S."/>
            <person name="Foster B."/>
            <person name="Bruce D."/>
            <person name="Schmutz J."/>
            <person name="Larimer F."/>
            <person name="Land M."/>
            <person name="Hauser L."/>
            <person name="Kyrpides N."/>
            <person name="Mikhailova N."/>
            <person name="Nelson K."/>
            <person name="Gogarten J.P."/>
            <person name="Noll K."/>
            <person name="Richardson P."/>
        </authorList>
    </citation>
    <scope>NUCLEOTIDE SEQUENCE [LARGE SCALE GENOMIC DNA]</scope>
    <source>
        <strain evidence="11">ATCC BAA-301 / DSM 14385 / NBRC 107922 / TMO</strain>
    </source>
</reference>
<sequence precursor="true">MKKLLVTIYFLIMAVLYVFVYGSIVLFAGFLIKIFAGEKVSRKFVNGQIKLFGKNSFRWMFSSVIVHGEENIQPSCLVVANHQSLMDIPLILGYVGPMPMVAKKELAKVPGVNWFVKYMGGYFLDRSNPAEGAHILKELIKTLSSGKSLLIFPEGTRSVDGSVGKFKTAIFKIAKKVHVKILPISIWGTIFLVPRRSLFLNPGRVAMLIHPPVNPEDFPNEEELARTIEETVRAGVEKLKQEVI</sequence>
<feature type="domain" description="Phospholipid/glycerol acyltransferase" evidence="9">
    <location>
        <begin position="76"/>
        <end position="189"/>
    </location>
</feature>
<dbReference type="PANTHER" id="PTHR10434:SF64">
    <property type="entry name" value="1-ACYL-SN-GLYCEROL-3-PHOSPHATE ACYLTRANSFERASE-RELATED"/>
    <property type="match status" value="1"/>
</dbReference>
<evidence type="ECO:0000256" key="5">
    <source>
        <dbReference type="ARBA" id="ARBA00023098"/>
    </source>
</evidence>
<keyword evidence="6 7" id="KW-0012">Acyltransferase</keyword>
<dbReference type="GO" id="GO:0006654">
    <property type="term" value="P:phosphatidic acid biosynthetic process"/>
    <property type="evidence" value="ECO:0007669"/>
    <property type="project" value="TreeGrafter"/>
</dbReference>
<dbReference type="OrthoDB" id="9803035at2"/>
<keyword evidence="11" id="KW-1185">Reference proteome</keyword>
<dbReference type="SMART" id="SM00563">
    <property type="entry name" value="PlsC"/>
    <property type="match status" value="1"/>
</dbReference>
<protein>
    <recommendedName>
        <fullName evidence="7">1-acyl-sn-glycerol-3-phosphate acyltransferase</fullName>
        <ecNumber evidence="7">2.3.1.51</ecNumber>
    </recommendedName>
</protein>
<dbReference type="GO" id="GO:0003841">
    <property type="term" value="F:1-acylglycerol-3-phosphate O-acyltransferase activity"/>
    <property type="evidence" value="ECO:0007669"/>
    <property type="project" value="UniProtKB-UniRule"/>
</dbReference>
<dbReference type="GO" id="GO:0016020">
    <property type="term" value="C:membrane"/>
    <property type="evidence" value="ECO:0007669"/>
    <property type="project" value="InterPro"/>
</dbReference>
<evidence type="ECO:0000256" key="2">
    <source>
        <dbReference type="ARBA" id="ARBA00008655"/>
    </source>
</evidence>
<evidence type="ECO:0000256" key="6">
    <source>
        <dbReference type="ARBA" id="ARBA00023315"/>
    </source>
</evidence>
<reference evidence="10 11" key="2">
    <citation type="journal article" date="2009" name="Proc. Natl. Acad. Sci. U.S.A.">
        <title>On the chimeric nature, thermophilic origin, and phylogenetic placement of the Thermotogales.</title>
        <authorList>
            <person name="Zhaxybayeva O."/>
            <person name="Swithers K.S."/>
            <person name="Lapierre P."/>
            <person name="Fournier G.P."/>
            <person name="Bickhart D.M."/>
            <person name="DeBoy R.T."/>
            <person name="Nelson K.E."/>
            <person name="Nesbo C.L."/>
            <person name="Doolittle W.F."/>
            <person name="Gogarten J.P."/>
            <person name="Noll K.M."/>
        </authorList>
    </citation>
    <scope>NUCLEOTIDE SEQUENCE [LARGE SCALE GENOMIC DNA]</scope>
    <source>
        <strain evidence="11">ATCC BAA-301 / DSM 14385 / NBRC 107922 / TMO</strain>
    </source>
</reference>
<accession>A8F411</accession>
<dbReference type="CDD" id="cd07989">
    <property type="entry name" value="LPLAT_AGPAT-like"/>
    <property type="match status" value="1"/>
</dbReference>
<evidence type="ECO:0000313" key="10">
    <source>
        <dbReference type="EMBL" id="ABV32895.1"/>
    </source>
</evidence>
<keyword evidence="7" id="KW-1208">Phospholipid metabolism</keyword>
<dbReference type="eggNOG" id="COG0204">
    <property type="taxonomic scope" value="Bacteria"/>
</dbReference>
<dbReference type="EC" id="2.3.1.51" evidence="7"/>
<dbReference type="EMBL" id="CP000812">
    <property type="protein sequence ID" value="ABV32895.1"/>
    <property type="molecule type" value="Genomic_DNA"/>
</dbReference>
<dbReference type="STRING" id="416591.Tlet_0327"/>
<dbReference type="KEGG" id="tle:Tlet_0327"/>
<keyword evidence="4 7" id="KW-0808">Transferase</keyword>
<organism evidence="10 11">
    <name type="scientific">Pseudothermotoga lettingae (strain ATCC BAA-301 / DSM 14385 / NBRC 107922 / TMO)</name>
    <name type="common">Thermotoga lettingae</name>
    <dbReference type="NCBI Taxonomy" id="416591"/>
    <lineage>
        <taxon>Bacteria</taxon>
        <taxon>Thermotogati</taxon>
        <taxon>Thermotogota</taxon>
        <taxon>Thermotogae</taxon>
        <taxon>Thermotogales</taxon>
        <taxon>Thermotogaceae</taxon>
        <taxon>Pseudothermotoga</taxon>
    </lineage>
</organism>
<keyword evidence="5 7" id="KW-0443">Lipid metabolism</keyword>
<evidence type="ECO:0000256" key="4">
    <source>
        <dbReference type="ARBA" id="ARBA00022679"/>
    </source>
</evidence>
<evidence type="ECO:0000256" key="8">
    <source>
        <dbReference type="SAM" id="Phobius"/>
    </source>
</evidence>
<keyword evidence="8" id="KW-1133">Transmembrane helix</keyword>
<dbReference type="SUPFAM" id="SSF69593">
    <property type="entry name" value="Glycerol-3-phosphate (1)-acyltransferase"/>
    <property type="match status" value="1"/>
</dbReference>
<dbReference type="AlphaFoldDB" id="A8F411"/>
<comment type="domain">
    <text evidence="7">The HXXXXD motif is essential for acyltransferase activity and may constitute the binding site for the phosphate moiety of the glycerol-3-phosphate.</text>
</comment>
<comment type="pathway">
    <text evidence="1">Lipid metabolism.</text>
</comment>
<evidence type="ECO:0000256" key="7">
    <source>
        <dbReference type="RuleBase" id="RU361267"/>
    </source>
</evidence>
<evidence type="ECO:0000259" key="9">
    <source>
        <dbReference type="SMART" id="SM00563"/>
    </source>
</evidence>
<dbReference type="InterPro" id="IPR004552">
    <property type="entry name" value="AGP_acyltrans"/>
</dbReference>
<comment type="catalytic activity">
    <reaction evidence="7">
        <text>a 1-acyl-sn-glycero-3-phosphate + an acyl-CoA = a 1,2-diacyl-sn-glycero-3-phosphate + CoA</text>
        <dbReference type="Rhea" id="RHEA:19709"/>
        <dbReference type="ChEBI" id="CHEBI:57287"/>
        <dbReference type="ChEBI" id="CHEBI:57970"/>
        <dbReference type="ChEBI" id="CHEBI:58342"/>
        <dbReference type="ChEBI" id="CHEBI:58608"/>
        <dbReference type="EC" id="2.3.1.51"/>
    </reaction>
</comment>
<gene>
    <name evidence="10" type="ordered locus">Tlet_0327</name>
</gene>
<dbReference type="Pfam" id="PF01553">
    <property type="entry name" value="Acyltransferase"/>
    <property type="match status" value="1"/>
</dbReference>
<dbReference type="Proteomes" id="UP000002016">
    <property type="component" value="Chromosome"/>
</dbReference>
<feature type="transmembrane region" description="Helical" evidence="8">
    <location>
        <begin position="6"/>
        <end position="32"/>
    </location>
</feature>
<comment type="similarity">
    <text evidence="2 7">Belongs to the 1-acyl-sn-glycerol-3-phosphate acyltransferase family.</text>
</comment>
<dbReference type="RefSeq" id="WP_012002376.1">
    <property type="nucleotide sequence ID" value="NC_009828.1"/>
</dbReference>
<name>A8F411_PSELT</name>
<keyword evidence="7" id="KW-0594">Phospholipid biosynthesis</keyword>
<dbReference type="PANTHER" id="PTHR10434">
    <property type="entry name" value="1-ACYL-SN-GLYCEROL-3-PHOSPHATE ACYLTRANSFERASE"/>
    <property type="match status" value="1"/>
</dbReference>
<keyword evidence="8" id="KW-0812">Transmembrane</keyword>